<proteinExistence type="predicted"/>
<dbReference type="EMBL" id="SLUP01000007">
    <property type="protein sequence ID" value="TCL64556.1"/>
    <property type="molecule type" value="Genomic_DNA"/>
</dbReference>
<keyword evidence="3" id="KW-1185">Reference proteome</keyword>
<accession>A0A4R1RF80</accession>
<evidence type="ECO:0000256" key="1">
    <source>
        <dbReference type="SAM" id="Coils"/>
    </source>
</evidence>
<reference evidence="2 3" key="1">
    <citation type="submission" date="2019-03" db="EMBL/GenBank/DDBJ databases">
        <title>Genomic Encyclopedia of Type Strains, Phase IV (KMG-IV): sequencing the most valuable type-strain genomes for metagenomic binning, comparative biology and taxonomic classification.</title>
        <authorList>
            <person name="Goeker M."/>
        </authorList>
    </citation>
    <scope>NUCLEOTIDE SEQUENCE [LARGE SCALE GENOMIC DNA]</scope>
    <source>
        <strain evidence="2 3">DSM 18792</strain>
    </source>
</reference>
<comment type="caution">
    <text evidence="2">The sequence shown here is derived from an EMBL/GenBank/DDBJ whole genome shotgun (WGS) entry which is preliminary data.</text>
</comment>
<evidence type="ECO:0000313" key="3">
    <source>
        <dbReference type="Proteomes" id="UP000295455"/>
    </source>
</evidence>
<evidence type="ECO:0000313" key="2">
    <source>
        <dbReference type="EMBL" id="TCL64556.1"/>
    </source>
</evidence>
<protein>
    <submittedName>
        <fullName evidence="2">Uncharacterized protein DUF4391</fullName>
    </submittedName>
</protein>
<feature type="coiled-coil region" evidence="1">
    <location>
        <begin position="167"/>
        <end position="217"/>
    </location>
</feature>
<keyword evidence="1" id="KW-0175">Coiled coil</keyword>
<dbReference type="RefSeq" id="WP_132218616.1">
    <property type="nucleotide sequence ID" value="NZ_OX156936.1"/>
</dbReference>
<dbReference type="OrthoDB" id="9805811at2"/>
<name>A0A4R1RF80_9FLAO</name>
<gene>
    <name evidence="2" type="ORF">EV196_107269</name>
</gene>
<dbReference type="InterPro" id="IPR025503">
    <property type="entry name" value="DUF4391"/>
</dbReference>
<organism evidence="2 3">
    <name type="scientific">Mariniflexile fucanivorans</name>
    <dbReference type="NCBI Taxonomy" id="264023"/>
    <lineage>
        <taxon>Bacteria</taxon>
        <taxon>Pseudomonadati</taxon>
        <taxon>Bacteroidota</taxon>
        <taxon>Flavobacteriia</taxon>
        <taxon>Flavobacteriales</taxon>
        <taxon>Flavobacteriaceae</taxon>
        <taxon>Mariniflexile</taxon>
    </lineage>
</organism>
<dbReference type="Pfam" id="PF14335">
    <property type="entry name" value="DUF4391"/>
    <property type="match status" value="1"/>
</dbReference>
<dbReference type="AlphaFoldDB" id="A0A4R1RF80"/>
<dbReference type="Proteomes" id="UP000295455">
    <property type="component" value="Unassembled WGS sequence"/>
</dbReference>
<sequence>MDNFDLPISTKVQRVIPKNAFDKYTNTKQKKLFTDIINRIVWTHKLSTETTNLASKEIKEIQVFKIELKVKEDIQTLLNIIDKSIPYPIIFIIKYVGEMSVVTSTKHPHPINEDNSIIDWTFKSGWFKIQENKYIINLKSNLDNVYKDICIQLSGKPEFQKKPLSKIVEYQKKVDTLENEILRLSASITKTKQFNKKVELNNDLNNKKGILERLKDKP</sequence>